<evidence type="ECO:0000313" key="2">
    <source>
        <dbReference type="Proteomes" id="UP001604277"/>
    </source>
</evidence>
<dbReference type="EMBL" id="JBFOLJ010000002">
    <property type="protein sequence ID" value="KAL2551860.1"/>
    <property type="molecule type" value="Genomic_DNA"/>
</dbReference>
<dbReference type="Gene3D" id="3.40.50.880">
    <property type="match status" value="1"/>
</dbReference>
<dbReference type="SUPFAM" id="SSF52317">
    <property type="entry name" value="Class I glutamine amidotransferase-like"/>
    <property type="match status" value="1"/>
</dbReference>
<dbReference type="Proteomes" id="UP001604277">
    <property type="component" value="Unassembled WGS sequence"/>
</dbReference>
<sequence>MATDLSVILPRVLIVSRRSVRKNKFVDFVGEYHLDLIVSYGAVPVIVPRVTGVHMLLDSFEPIHGVLLCEGEDIDPSLYEAETSNLSAEELEEIRRLHASDTSIDTEKDTIEMRLAKLCLERNIPYLGICRGSQVLNVACGGTLYQDIDKELMNKVPLNQRVVHMDYDNYDGHRHSVKVVESTPLHQWFKDSLEDEKMEISVNSYHHQGVKRLAQRFVPMAFATDGLIEGFYDPDAYNPEEGKFIMGLQFHPERMRKADSDEFDYPGCPFAYMEFAKAVIAYQKKLNGLTNVPKSLKLDQEMEKKRKIIVRSFSIARNIYEGGNGINSSKESELEAGAEFLESNKALSLQQETRLKQMGATVRNASSYIERLKLNEERERIARNVMGKMSVEQLSDLMSFYHMMGQISSEVLERKLHGLVNELSS</sequence>
<dbReference type="CDD" id="cd01745">
    <property type="entry name" value="GATase1_2"/>
    <property type="match status" value="1"/>
</dbReference>
<evidence type="ECO:0000313" key="1">
    <source>
        <dbReference type="EMBL" id="KAL2551860.1"/>
    </source>
</evidence>
<dbReference type="AlphaFoldDB" id="A0ABD1WQU9"/>
<dbReference type="PROSITE" id="PS51273">
    <property type="entry name" value="GATASE_TYPE_1"/>
    <property type="match status" value="1"/>
</dbReference>
<organism evidence="1 2">
    <name type="scientific">Forsythia ovata</name>
    <dbReference type="NCBI Taxonomy" id="205694"/>
    <lineage>
        <taxon>Eukaryota</taxon>
        <taxon>Viridiplantae</taxon>
        <taxon>Streptophyta</taxon>
        <taxon>Embryophyta</taxon>
        <taxon>Tracheophyta</taxon>
        <taxon>Spermatophyta</taxon>
        <taxon>Magnoliopsida</taxon>
        <taxon>eudicotyledons</taxon>
        <taxon>Gunneridae</taxon>
        <taxon>Pentapetalae</taxon>
        <taxon>asterids</taxon>
        <taxon>lamiids</taxon>
        <taxon>Lamiales</taxon>
        <taxon>Oleaceae</taxon>
        <taxon>Forsythieae</taxon>
        <taxon>Forsythia</taxon>
    </lineage>
</organism>
<proteinExistence type="predicted"/>
<dbReference type="InterPro" id="IPR029062">
    <property type="entry name" value="Class_I_gatase-like"/>
</dbReference>
<dbReference type="InterPro" id="IPR011697">
    <property type="entry name" value="Peptidase_C26"/>
</dbReference>
<dbReference type="PANTHER" id="PTHR43235:SF1">
    <property type="entry name" value="GLUTAMINE AMIDOTRANSFERASE PB2B2.05-RELATED"/>
    <property type="match status" value="1"/>
</dbReference>
<dbReference type="PANTHER" id="PTHR43235">
    <property type="entry name" value="GLUTAMINE AMIDOTRANSFERASE PB2B2.05-RELATED"/>
    <property type="match status" value="1"/>
</dbReference>
<protein>
    <submittedName>
        <fullName evidence="1">Class I glutamine amidotransferase-like superfamily protein</fullName>
    </submittedName>
</protein>
<reference evidence="2" key="1">
    <citation type="submission" date="2024-07" db="EMBL/GenBank/DDBJ databases">
        <title>Two chromosome-level genome assemblies of Korean endemic species Abeliophyllum distichum and Forsythia ovata (Oleaceae).</title>
        <authorList>
            <person name="Jang H."/>
        </authorList>
    </citation>
    <scope>NUCLEOTIDE SEQUENCE [LARGE SCALE GENOMIC DNA]</scope>
</reference>
<dbReference type="Pfam" id="PF07722">
    <property type="entry name" value="Peptidase_C26"/>
    <property type="match status" value="1"/>
</dbReference>
<accession>A0ABD1WQU9</accession>
<name>A0ABD1WQU9_9LAMI</name>
<keyword evidence="2" id="KW-1185">Reference proteome</keyword>
<dbReference type="InterPro" id="IPR044668">
    <property type="entry name" value="PuuD-like"/>
</dbReference>
<comment type="caution">
    <text evidence="1">The sequence shown here is derived from an EMBL/GenBank/DDBJ whole genome shotgun (WGS) entry which is preliminary data.</text>
</comment>
<gene>
    <name evidence="1" type="ORF">Fot_05479</name>
</gene>